<feature type="compositionally biased region" description="Pro residues" evidence="1">
    <location>
        <begin position="1"/>
        <end position="10"/>
    </location>
</feature>
<evidence type="ECO:0000256" key="2">
    <source>
        <dbReference type="SAM" id="Phobius"/>
    </source>
</evidence>
<accession>A0ABV9BZK9</accession>
<organism evidence="3 4">
    <name type="scientific">Dyella halodurans</name>
    <dbReference type="NCBI Taxonomy" id="1920171"/>
    <lineage>
        <taxon>Bacteria</taxon>
        <taxon>Pseudomonadati</taxon>
        <taxon>Pseudomonadota</taxon>
        <taxon>Gammaproteobacteria</taxon>
        <taxon>Lysobacterales</taxon>
        <taxon>Rhodanobacteraceae</taxon>
        <taxon>Dyella</taxon>
    </lineage>
</organism>
<evidence type="ECO:0000256" key="1">
    <source>
        <dbReference type="SAM" id="MobiDB-lite"/>
    </source>
</evidence>
<evidence type="ECO:0000313" key="4">
    <source>
        <dbReference type="Proteomes" id="UP001595961"/>
    </source>
</evidence>
<feature type="transmembrane region" description="Helical" evidence="2">
    <location>
        <begin position="54"/>
        <end position="78"/>
    </location>
</feature>
<proteinExistence type="predicted"/>
<protein>
    <submittedName>
        <fullName evidence="3">Uncharacterized protein</fullName>
    </submittedName>
</protein>
<gene>
    <name evidence="3" type="ORF">ACFO5W_05910</name>
</gene>
<keyword evidence="2" id="KW-0472">Membrane</keyword>
<dbReference type="EMBL" id="JBHSGA010000011">
    <property type="protein sequence ID" value="MFC4526169.1"/>
    <property type="molecule type" value="Genomic_DNA"/>
</dbReference>
<dbReference type="RefSeq" id="WP_266151018.1">
    <property type="nucleotide sequence ID" value="NZ_CP064028.1"/>
</dbReference>
<comment type="caution">
    <text evidence="3">The sequence shown here is derived from an EMBL/GenBank/DDBJ whole genome shotgun (WGS) entry which is preliminary data.</text>
</comment>
<reference evidence="4" key="1">
    <citation type="journal article" date="2019" name="Int. J. Syst. Evol. Microbiol.">
        <title>The Global Catalogue of Microorganisms (GCM) 10K type strain sequencing project: providing services to taxonomists for standard genome sequencing and annotation.</title>
        <authorList>
            <consortium name="The Broad Institute Genomics Platform"/>
            <consortium name="The Broad Institute Genome Sequencing Center for Infectious Disease"/>
            <person name="Wu L."/>
            <person name="Ma J."/>
        </authorList>
    </citation>
    <scope>NUCLEOTIDE SEQUENCE [LARGE SCALE GENOMIC DNA]</scope>
    <source>
        <strain evidence="4">CCM 4481</strain>
    </source>
</reference>
<feature type="region of interest" description="Disordered" evidence="1">
    <location>
        <begin position="1"/>
        <end position="24"/>
    </location>
</feature>
<feature type="transmembrane region" description="Helical" evidence="2">
    <location>
        <begin position="27"/>
        <end position="48"/>
    </location>
</feature>
<evidence type="ECO:0000313" key="3">
    <source>
        <dbReference type="EMBL" id="MFC4526169.1"/>
    </source>
</evidence>
<keyword evidence="2" id="KW-0812">Transmembrane</keyword>
<sequence length="84" mass="9058">MAALPVPVPAPVSRGSVVKDKPTRGSVFSPIALLGFILFCCLLGWGVATHSRALGVGLMIVYAGWLIVGSGAVVWRWWKRRQPE</sequence>
<keyword evidence="4" id="KW-1185">Reference proteome</keyword>
<keyword evidence="2" id="KW-1133">Transmembrane helix</keyword>
<dbReference type="Proteomes" id="UP001595961">
    <property type="component" value="Unassembled WGS sequence"/>
</dbReference>
<name>A0ABV9BZK9_9GAMM</name>